<evidence type="ECO:0000256" key="6">
    <source>
        <dbReference type="ARBA" id="ARBA00022475"/>
    </source>
</evidence>
<proteinExistence type="inferred from homology"/>
<evidence type="ECO:0000256" key="9">
    <source>
        <dbReference type="ARBA" id="ARBA00023136"/>
    </source>
</evidence>
<comment type="subcellular location">
    <subcellularLocation>
        <location evidence="2">Cell membrane</location>
        <topology evidence="2">Multi-pass membrane protein</topology>
    </subcellularLocation>
</comment>
<dbReference type="InterPro" id="IPR006419">
    <property type="entry name" value="NMN_transpt_PnuC"/>
</dbReference>
<dbReference type="EMBL" id="NXIF01000007">
    <property type="protein sequence ID" value="PKI81923.1"/>
    <property type="molecule type" value="Genomic_DNA"/>
</dbReference>
<dbReference type="RefSeq" id="WP_101183589.1">
    <property type="nucleotide sequence ID" value="NZ_CP031218.1"/>
</dbReference>
<feature type="transmembrane region" description="Helical" evidence="10">
    <location>
        <begin position="154"/>
        <end position="169"/>
    </location>
</feature>
<dbReference type="GO" id="GO:0034257">
    <property type="term" value="F:nicotinamide riboside transmembrane transporter activity"/>
    <property type="evidence" value="ECO:0007669"/>
    <property type="project" value="InterPro"/>
</dbReference>
<comment type="similarity">
    <text evidence="3">Belongs to the nicotinamide ribonucleoside (NR) uptake permease (TC 4.B.1) family.</text>
</comment>
<dbReference type="PANTHER" id="PTHR36122:SF2">
    <property type="entry name" value="NICOTINAMIDE RIBOSIDE TRANSPORTER PNUC"/>
    <property type="match status" value="1"/>
</dbReference>
<name>A0A2N1J5V0_9BACT</name>
<evidence type="ECO:0000313" key="12">
    <source>
        <dbReference type="Proteomes" id="UP000233248"/>
    </source>
</evidence>
<reference evidence="11 12" key="1">
    <citation type="submission" date="2017-09" db="EMBL/GenBank/DDBJ databases">
        <title>Genomics of the genus Arcobacter.</title>
        <authorList>
            <person name="Perez-Cataluna A."/>
            <person name="Figueras M.J."/>
            <person name="Salas-Masso N."/>
        </authorList>
    </citation>
    <scope>NUCLEOTIDE SEQUENCE [LARGE SCALE GENOMIC DNA]</scope>
    <source>
        <strain evidence="11 12">DSM 18005</strain>
    </source>
</reference>
<dbReference type="Proteomes" id="UP000233248">
    <property type="component" value="Unassembled WGS sequence"/>
</dbReference>
<accession>A0A2N1J5V0</accession>
<feature type="transmembrane region" description="Helical" evidence="10">
    <location>
        <begin position="126"/>
        <end position="147"/>
    </location>
</feature>
<feature type="transmembrane region" description="Helical" evidence="10">
    <location>
        <begin position="175"/>
        <end position="194"/>
    </location>
</feature>
<dbReference type="PANTHER" id="PTHR36122">
    <property type="entry name" value="NICOTINAMIDE RIBOSIDE TRANSPORTER PNUC"/>
    <property type="match status" value="1"/>
</dbReference>
<keyword evidence="9 10" id="KW-0472">Membrane</keyword>
<keyword evidence="12" id="KW-1185">Reference proteome</keyword>
<dbReference type="AlphaFoldDB" id="A0A2N1J5V0"/>
<evidence type="ECO:0000256" key="4">
    <source>
        <dbReference type="ARBA" id="ARBA00017522"/>
    </source>
</evidence>
<keyword evidence="8 10" id="KW-1133">Transmembrane helix</keyword>
<sequence>METFLNPLIQTLQSTSSLEAIAMFLSILYLLLAIKQNVWCFVAAFFSTLIYTIIFFDASLLMDSFLNAYYLIMAIYGWYSWKYTNSNKKAELKISTLGINKNIKAIFLLTTLSLVLGYYMKNYTNADYAYLDTFTTVFAIFNTYLLAKKVIENWLYWIVIDAISIYIYINKAFYLTAILFTIYTILAIVAFIKWKKDYEN</sequence>
<keyword evidence="6" id="KW-1003">Cell membrane</keyword>
<dbReference type="KEGG" id="ahs:AHALO_0904"/>
<comment type="caution">
    <text evidence="11">The sequence shown here is derived from an EMBL/GenBank/DDBJ whole genome shotgun (WGS) entry which is preliminary data.</text>
</comment>
<evidence type="ECO:0000256" key="2">
    <source>
        <dbReference type="ARBA" id="ARBA00004651"/>
    </source>
</evidence>
<evidence type="ECO:0000256" key="1">
    <source>
        <dbReference type="ARBA" id="ARBA00002672"/>
    </source>
</evidence>
<evidence type="ECO:0000256" key="8">
    <source>
        <dbReference type="ARBA" id="ARBA00022989"/>
    </source>
</evidence>
<comment type="function">
    <text evidence="1">Required for nicotinamide riboside transport across the inner membrane.</text>
</comment>
<evidence type="ECO:0000256" key="5">
    <source>
        <dbReference type="ARBA" id="ARBA00022448"/>
    </source>
</evidence>
<feature type="transmembrane region" description="Helical" evidence="10">
    <location>
        <begin position="12"/>
        <end position="31"/>
    </location>
</feature>
<keyword evidence="7 10" id="KW-0812">Transmembrane</keyword>
<evidence type="ECO:0000313" key="11">
    <source>
        <dbReference type="EMBL" id="PKI81923.1"/>
    </source>
</evidence>
<evidence type="ECO:0000256" key="3">
    <source>
        <dbReference type="ARBA" id="ARBA00006669"/>
    </source>
</evidence>
<feature type="transmembrane region" description="Helical" evidence="10">
    <location>
        <begin position="64"/>
        <end position="81"/>
    </location>
</feature>
<evidence type="ECO:0000256" key="7">
    <source>
        <dbReference type="ARBA" id="ARBA00022692"/>
    </source>
</evidence>
<dbReference type="GO" id="GO:0005886">
    <property type="term" value="C:plasma membrane"/>
    <property type="evidence" value="ECO:0007669"/>
    <property type="project" value="UniProtKB-SubCell"/>
</dbReference>
<organism evidence="11 12">
    <name type="scientific">Malaciobacter halophilus</name>
    <dbReference type="NCBI Taxonomy" id="197482"/>
    <lineage>
        <taxon>Bacteria</taxon>
        <taxon>Pseudomonadati</taxon>
        <taxon>Campylobacterota</taxon>
        <taxon>Epsilonproteobacteria</taxon>
        <taxon>Campylobacterales</taxon>
        <taxon>Arcobacteraceae</taxon>
        <taxon>Malaciobacter</taxon>
    </lineage>
</organism>
<feature type="transmembrane region" description="Helical" evidence="10">
    <location>
        <begin position="38"/>
        <end position="58"/>
    </location>
</feature>
<dbReference type="Pfam" id="PF04973">
    <property type="entry name" value="NMN_transporter"/>
    <property type="match status" value="1"/>
</dbReference>
<dbReference type="OrthoDB" id="9791248at2"/>
<dbReference type="NCBIfam" id="TIGR01528">
    <property type="entry name" value="NMN_trans_PnuC"/>
    <property type="match status" value="1"/>
</dbReference>
<keyword evidence="5" id="KW-0813">Transport</keyword>
<feature type="transmembrane region" description="Helical" evidence="10">
    <location>
        <begin position="102"/>
        <end position="120"/>
    </location>
</feature>
<gene>
    <name evidence="11" type="ORF">CP960_02145</name>
</gene>
<evidence type="ECO:0000256" key="10">
    <source>
        <dbReference type="SAM" id="Phobius"/>
    </source>
</evidence>
<protein>
    <recommendedName>
        <fullName evidence="4">Nicotinamide riboside transporter PnuC</fullName>
    </recommendedName>
</protein>